<keyword evidence="3" id="KW-0238">DNA-binding</keyword>
<dbReference type="InterPro" id="IPR007219">
    <property type="entry name" value="XnlR_reg_dom"/>
</dbReference>
<keyword evidence="9" id="KW-1185">Reference proteome</keyword>
<dbReference type="PANTHER" id="PTHR31845">
    <property type="entry name" value="FINGER DOMAIN PROTEIN, PUTATIVE-RELATED"/>
    <property type="match status" value="1"/>
</dbReference>
<evidence type="ECO:0000256" key="6">
    <source>
        <dbReference type="SAM" id="MobiDB-lite"/>
    </source>
</evidence>
<dbReference type="STRING" id="5643.A0A060SBH9"/>
<feature type="compositionally biased region" description="Polar residues" evidence="6">
    <location>
        <begin position="730"/>
        <end position="745"/>
    </location>
</feature>
<evidence type="ECO:0000256" key="3">
    <source>
        <dbReference type="ARBA" id="ARBA00023125"/>
    </source>
</evidence>
<keyword evidence="4" id="KW-0804">Transcription</keyword>
<dbReference type="GO" id="GO:0005634">
    <property type="term" value="C:nucleus"/>
    <property type="evidence" value="ECO:0007669"/>
    <property type="project" value="UniProtKB-SubCell"/>
</dbReference>
<keyword evidence="5" id="KW-0539">Nucleus</keyword>
<feature type="compositionally biased region" description="Low complexity" evidence="6">
    <location>
        <begin position="688"/>
        <end position="716"/>
    </location>
</feature>
<keyword evidence="2" id="KW-0805">Transcription regulation</keyword>
<protein>
    <recommendedName>
        <fullName evidence="7">Xylanolytic transcriptional activator regulatory domain-containing protein</fullName>
    </recommendedName>
</protein>
<proteinExistence type="predicted"/>
<evidence type="ECO:0000259" key="7">
    <source>
        <dbReference type="SMART" id="SM00906"/>
    </source>
</evidence>
<dbReference type="PANTHER" id="PTHR31845:SF19">
    <property type="entry name" value="TRANSCRIPTION FACTOR DOMAIN-CONTAINING PROTEIN"/>
    <property type="match status" value="1"/>
</dbReference>
<dbReference type="EMBL" id="CCBP010000054">
    <property type="protein sequence ID" value="CDO69738.1"/>
    <property type="molecule type" value="Genomic_DNA"/>
</dbReference>
<feature type="region of interest" description="Disordered" evidence="6">
    <location>
        <begin position="684"/>
        <end position="759"/>
    </location>
</feature>
<dbReference type="OrthoDB" id="39175at2759"/>
<evidence type="ECO:0000256" key="5">
    <source>
        <dbReference type="ARBA" id="ARBA00023242"/>
    </source>
</evidence>
<evidence type="ECO:0000256" key="4">
    <source>
        <dbReference type="ARBA" id="ARBA00023163"/>
    </source>
</evidence>
<dbReference type="HOGENOM" id="CLU_004538_2_0_1"/>
<organism evidence="8 9">
    <name type="scientific">Pycnoporus cinnabarinus</name>
    <name type="common">Cinnabar-red polypore</name>
    <name type="synonym">Trametes cinnabarina</name>
    <dbReference type="NCBI Taxonomy" id="5643"/>
    <lineage>
        <taxon>Eukaryota</taxon>
        <taxon>Fungi</taxon>
        <taxon>Dikarya</taxon>
        <taxon>Basidiomycota</taxon>
        <taxon>Agaricomycotina</taxon>
        <taxon>Agaricomycetes</taxon>
        <taxon>Polyporales</taxon>
        <taxon>Polyporaceae</taxon>
        <taxon>Trametes</taxon>
    </lineage>
</organism>
<evidence type="ECO:0000256" key="1">
    <source>
        <dbReference type="ARBA" id="ARBA00004123"/>
    </source>
</evidence>
<dbReference type="CDD" id="cd12148">
    <property type="entry name" value="fungal_TF_MHR"/>
    <property type="match status" value="1"/>
</dbReference>
<dbReference type="GO" id="GO:0008270">
    <property type="term" value="F:zinc ion binding"/>
    <property type="evidence" value="ECO:0007669"/>
    <property type="project" value="InterPro"/>
</dbReference>
<dbReference type="GO" id="GO:0000976">
    <property type="term" value="F:transcription cis-regulatory region binding"/>
    <property type="evidence" value="ECO:0007669"/>
    <property type="project" value="TreeGrafter"/>
</dbReference>
<dbReference type="SMART" id="SM00906">
    <property type="entry name" value="Fungal_trans"/>
    <property type="match status" value="1"/>
</dbReference>
<feature type="compositionally biased region" description="Acidic residues" evidence="6">
    <location>
        <begin position="143"/>
        <end position="152"/>
    </location>
</feature>
<evidence type="ECO:0000313" key="8">
    <source>
        <dbReference type="EMBL" id="CDO69738.1"/>
    </source>
</evidence>
<feature type="compositionally biased region" description="Basic and acidic residues" evidence="6">
    <location>
        <begin position="159"/>
        <end position="183"/>
    </location>
</feature>
<accession>A0A060SBH9</accession>
<dbReference type="AlphaFoldDB" id="A0A060SBH9"/>
<comment type="caution">
    <text evidence="8">The sequence shown here is derived from an EMBL/GenBank/DDBJ whole genome shotgun (WGS) entry which is preliminary data.</text>
</comment>
<feature type="region of interest" description="Disordered" evidence="6">
    <location>
        <begin position="135"/>
        <end position="227"/>
    </location>
</feature>
<dbReference type="Pfam" id="PF04082">
    <property type="entry name" value="Fungal_trans"/>
    <property type="match status" value="1"/>
</dbReference>
<dbReference type="InterPro" id="IPR051089">
    <property type="entry name" value="prtT"/>
</dbReference>
<comment type="subcellular location">
    <subcellularLocation>
        <location evidence="1">Nucleus</location>
    </subcellularLocation>
</comment>
<dbReference type="OMA" id="WEEDRNW"/>
<reference evidence="8" key="1">
    <citation type="submission" date="2014-01" db="EMBL/GenBank/DDBJ databases">
        <title>The genome of the white-rot fungus Pycnoporus cinnabarinus: a basidiomycete model with a versatile arsenal for lignocellulosic biomass breakdown.</title>
        <authorList>
            <person name="Levasseur A."/>
            <person name="Lomascolo A."/>
            <person name="Ruiz-Duenas F.J."/>
            <person name="Uzan E."/>
            <person name="Piumi F."/>
            <person name="Kues U."/>
            <person name="Ram A.F.J."/>
            <person name="Murat C."/>
            <person name="Haon M."/>
            <person name="Benoit I."/>
            <person name="Arfi Y."/>
            <person name="Chevret D."/>
            <person name="Drula E."/>
            <person name="Kwon M.J."/>
            <person name="Gouret P."/>
            <person name="Lesage-Meessen L."/>
            <person name="Lombard V."/>
            <person name="Mariette J."/>
            <person name="Noirot C."/>
            <person name="Park J."/>
            <person name="Patyshakuliyeva A."/>
            <person name="Wieneger R.A.B."/>
            <person name="Wosten H.A.B."/>
            <person name="Martin F."/>
            <person name="Coutinho P.M."/>
            <person name="de Vries R."/>
            <person name="Martinez A.T."/>
            <person name="Klopp C."/>
            <person name="Pontarotti P."/>
            <person name="Henrissat B."/>
            <person name="Record E."/>
        </authorList>
    </citation>
    <scope>NUCLEOTIDE SEQUENCE [LARGE SCALE GENOMIC DNA]</scope>
    <source>
        <strain evidence="8">BRFM137</strain>
    </source>
</reference>
<dbReference type="GO" id="GO:0006351">
    <property type="term" value="P:DNA-templated transcription"/>
    <property type="evidence" value="ECO:0007669"/>
    <property type="project" value="InterPro"/>
</dbReference>
<dbReference type="GO" id="GO:0000981">
    <property type="term" value="F:DNA-binding transcription factor activity, RNA polymerase II-specific"/>
    <property type="evidence" value="ECO:0007669"/>
    <property type="project" value="TreeGrafter"/>
</dbReference>
<feature type="domain" description="Xylanolytic transcriptional activator regulatory" evidence="7">
    <location>
        <begin position="366"/>
        <end position="442"/>
    </location>
</feature>
<sequence>MSLSDWSSASLSSSSDDELLDENQGYLFVLSPHSKREYLLAQIRQKNAVIESLLKQVRPTRAGLTGRLWHSPTHRLYVPPKIHNPYLATPMSIASYRMATSPTDQNNQNVIAFLDRLQASVSTVGSSAMNAFKLDSRASTEEKSDDSDDEGQNGDINELTERGSAHDQDDADDEPLKDAEDKPQALPDQTVPIGLIAKLSLENRKRPKRAAAKPKDNESSDDDVGVANETFFEPGPAFNLGLRASMIESVSPPEIIVHGIVTPDDVDKLFKIYFERINVHCDILDPTLHTPATTFNRCPFLFTVICAISSRYYQEKSDIYPIAMHFAKHAAASALLNGWKSVELSQAYLLMSLYGVPARRWEEDRNWLYTGLAIRIATDLNLHVVSNVKPKTEKQEREMVNQTRVWLLCYNLDRSTATQFGKPATIKEDYTIRHSSDWYKSSRMNSPFNIGTSAYTQMLRIMTRFHDEIYSDPDSPTGLNQNLDFRASIIKHDGELMDYFKEWSERFQRDSDLSGALRMILKSSTLKRLTAPISDPALKFRASLLPFFTGYSRLVMWSFGFQQAYKRGFRPEDHIFLDKCFESAKTVIVTLIDTLAPTGYLRTSPDSHFVFASFASAFLLKLLRPEFSSFVTPELQSEIFDLISRLIDKLRSPDIAIDERHVPALHSRFLHGLLRKHRHLAPQAQNLHGSSSSSSTFGSQHASQSSGSSSQGQYSAHGGGSGGGYFDSIAATSPTSFTSDSSATLPSEPMFDVEPSYTETPDQDMFQFAAQPEASEVSWGPLLALQNPNYWKDMMMPGFSWPESPPTMQDHMPNGFDSNFNQYTMAAPIISG</sequence>
<name>A0A060SBH9_PYCCI</name>
<evidence type="ECO:0000256" key="2">
    <source>
        <dbReference type="ARBA" id="ARBA00023015"/>
    </source>
</evidence>
<dbReference type="Proteomes" id="UP000029665">
    <property type="component" value="Unassembled WGS sequence"/>
</dbReference>
<evidence type="ECO:0000313" key="9">
    <source>
        <dbReference type="Proteomes" id="UP000029665"/>
    </source>
</evidence>
<gene>
    <name evidence="8" type="ORF">BN946_scf184697.g10</name>
</gene>